<protein>
    <recommendedName>
        <fullName evidence="2">diguanylate cyclase</fullName>
        <ecNumber evidence="2">2.7.7.65</ecNumber>
    </recommendedName>
</protein>
<evidence type="ECO:0000256" key="5">
    <source>
        <dbReference type="SAM" id="Phobius"/>
    </source>
</evidence>
<proteinExistence type="predicted"/>
<dbReference type="CDD" id="cd01949">
    <property type="entry name" value="GGDEF"/>
    <property type="match status" value="1"/>
</dbReference>
<evidence type="ECO:0000259" key="6">
    <source>
        <dbReference type="PROSITE" id="PS50887"/>
    </source>
</evidence>
<keyword evidence="4" id="KW-0175">Coiled coil</keyword>
<evidence type="ECO:0000313" key="9">
    <source>
        <dbReference type="Proteomes" id="UP000198854"/>
    </source>
</evidence>
<dbReference type="FunFam" id="3.30.70.270:FF:000001">
    <property type="entry name" value="Diguanylate cyclase domain protein"/>
    <property type="match status" value="1"/>
</dbReference>
<reference evidence="8 9" key="2">
    <citation type="submission" date="2016-10" db="EMBL/GenBank/DDBJ databases">
        <authorList>
            <person name="de Groot N.N."/>
        </authorList>
    </citation>
    <scope>NUCLEOTIDE SEQUENCE [LARGE SCALE GENOMIC DNA]</scope>
    <source>
        <strain evidence="8 9">CGMCC 1.10228</strain>
    </source>
</reference>
<evidence type="ECO:0000256" key="1">
    <source>
        <dbReference type="ARBA" id="ARBA00001946"/>
    </source>
</evidence>
<dbReference type="InterPro" id="IPR029787">
    <property type="entry name" value="Nucleotide_cyclase"/>
</dbReference>
<evidence type="ECO:0000256" key="3">
    <source>
        <dbReference type="ARBA" id="ARBA00034247"/>
    </source>
</evidence>
<comment type="cofactor">
    <cofactor evidence="1">
        <name>Mg(2+)</name>
        <dbReference type="ChEBI" id="CHEBI:18420"/>
    </cofactor>
</comment>
<feature type="transmembrane region" description="Helical" evidence="5">
    <location>
        <begin position="20"/>
        <end position="41"/>
    </location>
</feature>
<dbReference type="Pfam" id="PF00990">
    <property type="entry name" value="GGDEF"/>
    <property type="match status" value="1"/>
</dbReference>
<feature type="domain" description="GGDEF" evidence="6">
    <location>
        <begin position="323"/>
        <end position="456"/>
    </location>
</feature>
<dbReference type="GO" id="GO:1902201">
    <property type="term" value="P:negative regulation of bacterial-type flagellum-dependent cell motility"/>
    <property type="evidence" value="ECO:0007669"/>
    <property type="project" value="TreeGrafter"/>
</dbReference>
<dbReference type="Gene3D" id="3.30.70.270">
    <property type="match status" value="1"/>
</dbReference>
<dbReference type="PROSITE" id="PS50887">
    <property type="entry name" value="GGDEF"/>
    <property type="match status" value="1"/>
</dbReference>
<feature type="transmembrane region" description="Helical" evidence="5">
    <location>
        <begin position="253"/>
        <end position="274"/>
    </location>
</feature>
<keyword evidence="9" id="KW-1185">Reference proteome</keyword>
<feature type="transmembrane region" description="Helical" evidence="5">
    <location>
        <begin position="221"/>
        <end position="241"/>
    </location>
</feature>
<comment type="catalytic activity">
    <reaction evidence="3">
        <text>2 GTP = 3',3'-c-di-GMP + 2 diphosphate</text>
        <dbReference type="Rhea" id="RHEA:24898"/>
        <dbReference type="ChEBI" id="CHEBI:33019"/>
        <dbReference type="ChEBI" id="CHEBI:37565"/>
        <dbReference type="ChEBI" id="CHEBI:58805"/>
        <dbReference type="EC" id="2.7.7.65"/>
    </reaction>
</comment>
<dbReference type="GO" id="GO:0043709">
    <property type="term" value="P:cell adhesion involved in single-species biofilm formation"/>
    <property type="evidence" value="ECO:0007669"/>
    <property type="project" value="TreeGrafter"/>
</dbReference>
<dbReference type="STRING" id="861298.SAMN04488136_102217"/>
<dbReference type="SUPFAM" id="SSF55073">
    <property type="entry name" value="Nucleotide cyclase"/>
    <property type="match status" value="1"/>
</dbReference>
<gene>
    <name evidence="7" type="ORF">SAMN04488136_102217</name>
    <name evidence="8" type="ORF">SAMN04488136_10421</name>
</gene>
<evidence type="ECO:0000313" key="8">
    <source>
        <dbReference type="EMBL" id="SDG87581.1"/>
    </source>
</evidence>
<accession>A0A1G7XTW6</accession>
<dbReference type="InterPro" id="IPR000160">
    <property type="entry name" value="GGDEF_dom"/>
</dbReference>
<dbReference type="EC" id="2.7.7.65" evidence="2"/>
<feature type="transmembrane region" description="Helical" evidence="5">
    <location>
        <begin position="128"/>
        <end position="146"/>
    </location>
</feature>
<dbReference type="OrthoDB" id="9759607at2"/>
<dbReference type="InterPro" id="IPR043128">
    <property type="entry name" value="Rev_trsase/Diguanyl_cyclase"/>
</dbReference>
<dbReference type="GO" id="GO:0005886">
    <property type="term" value="C:plasma membrane"/>
    <property type="evidence" value="ECO:0007669"/>
    <property type="project" value="TreeGrafter"/>
</dbReference>
<feature type="transmembrane region" description="Helical" evidence="5">
    <location>
        <begin position="153"/>
        <end position="175"/>
    </location>
</feature>
<dbReference type="GO" id="GO:0052621">
    <property type="term" value="F:diguanylate cyclase activity"/>
    <property type="evidence" value="ECO:0007669"/>
    <property type="project" value="UniProtKB-EC"/>
</dbReference>
<dbReference type="PANTHER" id="PTHR45138:SF9">
    <property type="entry name" value="DIGUANYLATE CYCLASE DGCM-RELATED"/>
    <property type="match status" value="1"/>
</dbReference>
<feature type="transmembrane region" description="Helical" evidence="5">
    <location>
        <begin position="187"/>
        <end position="209"/>
    </location>
</feature>
<dbReference type="PANTHER" id="PTHR45138">
    <property type="entry name" value="REGULATORY COMPONENTS OF SENSORY TRANSDUCTION SYSTEM"/>
    <property type="match status" value="1"/>
</dbReference>
<dbReference type="AlphaFoldDB" id="A0A1G7XTW6"/>
<keyword evidence="5" id="KW-0472">Membrane</keyword>
<name>A0A1G7XTW6_9VIBR</name>
<feature type="transmembrane region" description="Helical" evidence="5">
    <location>
        <begin position="53"/>
        <end position="73"/>
    </location>
</feature>
<reference evidence="9" key="1">
    <citation type="submission" date="2016-10" db="EMBL/GenBank/DDBJ databases">
        <authorList>
            <person name="Varghese N."/>
            <person name="Submissions S."/>
        </authorList>
    </citation>
    <scope>NUCLEOTIDE SEQUENCE [LARGE SCALE GENOMIC DNA]</scope>
    <source>
        <strain evidence="9">CGMCC 1.10228</strain>
    </source>
</reference>
<dbReference type="EMBL" id="FNDD01000004">
    <property type="protein sequence ID" value="SDG87581.1"/>
    <property type="molecule type" value="Genomic_DNA"/>
</dbReference>
<dbReference type="Proteomes" id="UP000198854">
    <property type="component" value="Unassembled WGS sequence"/>
</dbReference>
<dbReference type="EMBL" id="FNDD01000002">
    <property type="protein sequence ID" value="SDG76314.1"/>
    <property type="molecule type" value="Genomic_DNA"/>
</dbReference>
<evidence type="ECO:0000256" key="2">
    <source>
        <dbReference type="ARBA" id="ARBA00012528"/>
    </source>
</evidence>
<sequence length="463" mass="51209">MVYSAPHVKHHSLIRYFVKICRPLAAICLGFSLLSLSGYLVDLEVLYRPIPSGPATNPLTAILTTLLALGLMLPPRTRPCLSAMCAYIGLLFISMRLVDEQFGTSNAALITSFLYNPLEHLNDPRNNVMGLNTTAMLLLLCLANIFRRHRKAFLSQICSFIALAIPTVAITGYAYGLENFYGDMSLITTTLGLLLSISSLFITSSRGIVRAVLSPYIGGRIARVQVVVGYLFCFILGYMLVQSLVNTGLENLFGAYVVATSWFIILLVAMSAAAQEKIDRERRTVERKLNQIETLDQLTGLYNRVAFSQEASKCMAWQRRKNSTLYVMLMDVDYFKKINDHFGHSVGDEVLATIANALTNSSRETDLLCRYGGEEFVALVDVNAHSGALIIAEKFRMAVEGIYINDFTDVHGALSVSIGCAPLNDMIGLEQALANADKAMYRAKHYGRNRVISFEQEFTAISA</sequence>
<dbReference type="SMART" id="SM00267">
    <property type="entry name" value="GGDEF"/>
    <property type="match status" value="1"/>
</dbReference>
<feature type="coiled-coil region" evidence="4">
    <location>
        <begin position="271"/>
        <end position="298"/>
    </location>
</feature>
<dbReference type="NCBIfam" id="TIGR00254">
    <property type="entry name" value="GGDEF"/>
    <property type="match status" value="1"/>
</dbReference>
<keyword evidence="5" id="KW-1133">Transmembrane helix</keyword>
<evidence type="ECO:0000313" key="7">
    <source>
        <dbReference type="EMBL" id="SDG76314.1"/>
    </source>
</evidence>
<keyword evidence="5" id="KW-0812">Transmembrane</keyword>
<feature type="transmembrane region" description="Helical" evidence="5">
    <location>
        <begin position="80"/>
        <end position="98"/>
    </location>
</feature>
<dbReference type="InterPro" id="IPR050469">
    <property type="entry name" value="Diguanylate_Cyclase"/>
</dbReference>
<organism evidence="8 9">
    <name type="scientific">Vibrio xiamenensis</name>
    <dbReference type="NCBI Taxonomy" id="861298"/>
    <lineage>
        <taxon>Bacteria</taxon>
        <taxon>Pseudomonadati</taxon>
        <taxon>Pseudomonadota</taxon>
        <taxon>Gammaproteobacteria</taxon>
        <taxon>Vibrionales</taxon>
        <taxon>Vibrionaceae</taxon>
        <taxon>Vibrio</taxon>
    </lineage>
</organism>
<evidence type="ECO:0000256" key="4">
    <source>
        <dbReference type="SAM" id="Coils"/>
    </source>
</evidence>